<reference evidence="2" key="1">
    <citation type="submission" date="2018-11" db="EMBL/GenBank/DDBJ databases">
        <title>Shewanella sp. M2.</title>
        <authorList>
            <person name="Hwang Y.J."/>
            <person name="Hwang C.Y."/>
        </authorList>
    </citation>
    <scope>NUCLEOTIDE SEQUENCE [LARGE SCALE GENOMIC DNA]</scope>
    <source>
        <strain evidence="2">LMG 19866</strain>
    </source>
</reference>
<evidence type="ECO:0000313" key="2">
    <source>
        <dbReference type="Proteomes" id="UP000278035"/>
    </source>
</evidence>
<keyword evidence="2" id="KW-1185">Reference proteome</keyword>
<dbReference type="OrthoDB" id="6182772at2"/>
<dbReference type="AlphaFoldDB" id="A0A3G8M201"/>
<accession>A0A3G8M201</accession>
<dbReference type="KEGG" id="slj:EGC82_09470"/>
<dbReference type="InterPro" id="IPR027417">
    <property type="entry name" value="P-loop_NTPase"/>
</dbReference>
<gene>
    <name evidence="1" type="ORF">EGC82_09470</name>
</gene>
<dbReference type="GO" id="GO:0005524">
    <property type="term" value="F:ATP binding"/>
    <property type="evidence" value="ECO:0007669"/>
    <property type="project" value="UniProtKB-KW"/>
</dbReference>
<dbReference type="PANTHER" id="PTHR13308:SF40">
    <property type="entry name" value="NEDD4-BINDING PROTEIN 2-LIKE 1"/>
    <property type="match status" value="1"/>
</dbReference>
<dbReference type="Pfam" id="PF13671">
    <property type="entry name" value="AAA_33"/>
    <property type="match status" value="1"/>
</dbReference>
<dbReference type="RefSeq" id="WP_124732615.1">
    <property type="nucleotide sequence ID" value="NZ_CBCSKC010000061.1"/>
</dbReference>
<dbReference type="EMBL" id="CP034015">
    <property type="protein sequence ID" value="AZG75152.1"/>
    <property type="molecule type" value="Genomic_DNA"/>
</dbReference>
<keyword evidence="1" id="KW-0547">Nucleotide-binding</keyword>
<dbReference type="InterPro" id="IPR026302">
    <property type="entry name" value="NEDD4-bd_p2"/>
</dbReference>
<keyword evidence="1" id="KW-0067">ATP-binding</keyword>
<dbReference type="Proteomes" id="UP000278035">
    <property type="component" value="Chromosome"/>
</dbReference>
<protein>
    <submittedName>
        <fullName evidence="1">ATP-binding protein</fullName>
    </submittedName>
</protein>
<dbReference type="SUPFAM" id="SSF52540">
    <property type="entry name" value="P-loop containing nucleoside triphosphate hydrolases"/>
    <property type="match status" value="1"/>
</dbReference>
<dbReference type="PANTHER" id="PTHR13308">
    <property type="entry name" value="NEDD4-BINDING PROTEIN 2-LIKE 1"/>
    <property type="match status" value="1"/>
</dbReference>
<dbReference type="Gene3D" id="3.40.50.300">
    <property type="entry name" value="P-loop containing nucleotide triphosphate hydrolases"/>
    <property type="match status" value="1"/>
</dbReference>
<proteinExistence type="predicted"/>
<evidence type="ECO:0000313" key="1">
    <source>
        <dbReference type="EMBL" id="AZG75152.1"/>
    </source>
</evidence>
<name>A0A3G8M201_9GAMM</name>
<organism evidence="1 2">
    <name type="scientific">Shewanella livingstonensis</name>
    <dbReference type="NCBI Taxonomy" id="150120"/>
    <lineage>
        <taxon>Bacteria</taxon>
        <taxon>Pseudomonadati</taxon>
        <taxon>Pseudomonadota</taxon>
        <taxon>Gammaproteobacteria</taxon>
        <taxon>Alteromonadales</taxon>
        <taxon>Shewanellaceae</taxon>
        <taxon>Shewanella</taxon>
    </lineage>
</organism>
<sequence>MPTKLAIIMRGLPGSGKSYWVEQFITTQGVERAIHIRQCGLFSTDRYFYEQGHYRFNPQKIGQFHQANLTAFIQAMANSEPIVICDNTNIAKWEFMAYEAAAKALGYQVNVVQIGQPNNDQHQQLCAQRNQHHVSLVHIKKMAQLFEP</sequence>